<dbReference type="InterPro" id="IPR042100">
    <property type="entry name" value="Bug_dom1"/>
</dbReference>
<sequence>MATQSTHRSDRSSRLRIAAFGGIIALSGSLTACGGNGSAGADEDFPSSQIEMIVPWAAGGGTDLTTRQLAAQAEETCGTRIIISNQTGAAGATGHQAIADADPDGYTIGTATVEVSILNHLGNADVTPEDLQGIVKFQSTPSVLAVSSDSPYETFEDLVNGIEDGDQVHVATNGRGGIWDLAARGLGEEAGVGFTEYVPFDGAAGMIPAVLGGQVEALTPSGAEMRSQIEAGELRGLVTMSEERFEVLPDIPTTEEEGIEWKAANWFGVVAPAGTPEDRVEKLTECFTEAANTEEFQNFMAEQGYGSEVVEGEEFEQFMDDEFAKYEDLVATLY</sequence>
<keyword evidence="2" id="KW-0675">Receptor</keyword>
<dbReference type="RefSeq" id="WP_167991250.1">
    <property type="nucleotide sequence ID" value="NZ_JAATJL010000001.1"/>
</dbReference>
<keyword evidence="3" id="KW-1185">Reference proteome</keyword>
<name>A0A846RIG4_9MICC</name>
<dbReference type="AlphaFoldDB" id="A0A846RIG4"/>
<dbReference type="Gene3D" id="3.40.190.10">
    <property type="entry name" value="Periplasmic binding protein-like II"/>
    <property type="match status" value="1"/>
</dbReference>
<dbReference type="Proteomes" id="UP000547458">
    <property type="component" value="Unassembled WGS sequence"/>
</dbReference>
<dbReference type="Gene3D" id="3.40.190.150">
    <property type="entry name" value="Bordetella uptake gene, domain 1"/>
    <property type="match status" value="1"/>
</dbReference>
<reference evidence="2 3" key="1">
    <citation type="submission" date="2020-03" db="EMBL/GenBank/DDBJ databases">
        <title>Sequencing the genomes of 1000 actinobacteria strains.</title>
        <authorList>
            <person name="Klenk H.-P."/>
        </authorList>
    </citation>
    <scope>NUCLEOTIDE SEQUENCE [LARGE SCALE GENOMIC DNA]</scope>
    <source>
        <strain evidence="2 3">DSM 16403</strain>
    </source>
</reference>
<dbReference type="InterPro" id="IPR005064">
    <property type="entry name" value="BUG"/>
</dbReference>
<dbReference type="PANTHER" id="PTHR42928:SF5">
    <property type="entry name" value="BLR1237 PROTEIN"/>
    <property type="match status" value="1"/>
</dbReference>
<dbReference type="SUPFAM" id="SSF53850">
    <property type="entry name" value="Periplasmic binding protein-like II"/>
    <property type="match status" value="1"/>
</dbReference>
<dbReference type="Pfam" id="PF03401">
    <property type="entry name" value="TctC"/>
    <property type="match status" value="1"/>
</dbReference>
<dbReference type="PANTHER" id="PTHR42928">
    <property type="entry name" value="TRICARBOXYLATE-BINDING PROTEIN"/>
    <property type="match status" value="1"/>
</dbReference>
<comment type="caution">
    <text evidence="2">The sequence shown here is derived from an EMBL/GenBank/DDBJ whole genome shotgun (WGS) entry which is preliminary data.</text>
</comment>
<gene>
    <name evidence="2" type="ORF">BJ994_000556</name>
</gene>
<dbReference type="PIRSF" id="PIRSF017082">
    <property type="entry name" value="YflP"/>
    <property type="match status" value="1"/>
</dbReference>
<accession>A0A846RIG4</accession>
<dbReference type="CDD" id="cd07012">
    <property type="entry name" value="PBP2_Bug_TTT"/>
    <property type="match status" value="1"/>
</dbReference>
<proteinExistence type="inferred from homology"/>
<comment type="similarity">
    <text evidence="1">Belongs to the UPF0065 (bug) family.</text>
</comment>
<evidence type="ECO:0000313" key="3">
    <source>
        <dbReference type="Proteomes" id="UP000547458"/>
    </source>
</evidence>
<evidence type="ECO:0000256" key="1">
    <source>
        <dbReference type="ARBA" id="ARBA00006987"/>
    </source>
</evidence>
<dbReference type="EMBL" id="JAATJL010000001">
    <property type="protein sequence ID" value="NJC21480.1"/>
    <property type="molecule type" value="Genomic_DNA"/>
</dbReference>
<protein>
    <submittedName>
        <fullName evidence="2">Tripartite-type tricarboxylate transporter receptor subunit TctC</fullName>
    </submittedName>
</protein>
<organism evidence="2 3">
    <name type="scientific">Arthrobacter pigmenti</name>
    <dbReference type="NCBI Taxonomy" id="271432"/>
    <lineage>
        <taxon>Bacteria</taxon>
        <taxon>Bacillati</taxon>
        <taxon>Actinomycetota</taxon>
        <taxon>Actinomycetes</taxon>
        <taxon>Micrococcales</taxon>
        <taxon>Micrococcaceae</taxon>
        <taxon>Arthrobacter</taxon>
    </lineage>
</organism>
<evidence type="ECO:0000313" key="2">
    <source>
        <dbReference type="EMBL" id="NJC21480.1"/>
    </source>
</evidence>